<keyword evidence="11" id="KW-1185">Reference proteome</keyword>
<evidence type="ECO:0000256" key="7">
    <source>
        <dbReference type="ARBA" id="ARBA00023136"/>
    </source>
</evidence>
<keyword evidence="4 8" id="KW-1003">Cell membrane</keyword>
<evidence type="ECO:0000256" key="1">
    <source>
        <dbReference type="ARBA" id="ARBA00004651"/>
    </source>
</evidence>
<comment type="similarity">
    <text evidence="2 8">Belongs to the Casparian strip membrane proteins (CASP) family.</text>
</comment>
<evidence type="ECO:0000256" key="2">
    <source>
        <dbReference type="ARBA" id="ARBA00007651"/>
    </source>
</evidence>
<accession>A0A5J5BI31</accession>
<proteinExistence type="inferred from homology"/>
<dbReference type="Pfam" id="PF04535">
    <property type="entry name" value="CASP_dom"/>
    <property type="match status" value="1"/>
</dbReference>
<evidence type="ECO:0000256" key="3">
    <source>
        <dbReference type="ARBA" id="ARBA00011489"/>
    </source>
</evidence>
<dbReference type="AlphaFoldDB" id="A0A5J5BI31"/>
<dbReference type="InterPro" id="IPR006702">
    <property type="entry name" value="CASP_dom"/>
</dbReference>
<feature type="transmembrane region" description="Helical" evidence="8">
    <location>
        <begin position="48"/>
        <end position="75"/>
    </location>
</feature>
<keyword evidence="7 8" id="KW-0472">Membrane</keyword>
<evidence type="ECO:0000313" key="10">
    <source>
        <dbReference type="EMBL" id="KAA8541412.1"/>
    </source>
</evidence>
<dbReference type="Proteomes" id="UP000325577">
    <property type="component" value="Linkage Group LG13"/>
</dbReference>
<reference evidence="10 11" key="1">
    <citation type="submission" date="2019-09" db="EMBL/GenBank/DDBJ databases">
        <title>A chromosome-level genome assembly of the Chinese tupelo Nyssa sinensis.</title>
        <authorList>
            <person name="Yang X."/>
            <person name="Kang M."/>
            <person name="Yang Y."/>
            <person name="Xiong H."/>
            <person name="Wang M."/>
            <person name="Zhang Z."/>
            <person name="Wang Z."/>
            <person name="Wu H."/>
            <person name="Ma T."/>
            <person name="Liu J."/>
            <person name="Xi Z."/>
        </authorList>
    </citation>
    <scope>NUCLEOTIDE SEQUENCE [LARGE SCALE GENOMIC DNA]</scope>
    <source>
        <strain evidence="10">J267</strain>
        <tissue evidence="10">Leaf</tissue>
    </source>
</reference>
<protein>
    <recommendedName>
        <fullName evidence="8">CASP-like protein</fullName>
    </recommendedName>
</protein>
<feature type="domain" description="Casparian strip membrane protein" evidence="9">
    <location>
        <begin position="4"/>
        <end position="145"/>
    </location>
</feature>
<dbReference type="PANTHER" id="PTHR33573">
    <property type="entry name" value="CASP-LIKE PROTEIN 4A4"/>
    <property type="match status" value="1"/>
</dbReference>
<comment type="subunit">
    <text evidence="3 8">Homodimer and heterodimers.</text>
</comment>
<evidence type="ECO:0000259" key="9">
    <source>
        <dbReference type="Pfam" id="PF04535"/>
    </source>
</evidence>
<name>A0A5J5BI31_9ASTE</name>
<sequence length="166" mass="18014">MASKAVAIATLVLRIFTLISLATCIVVLATNTITDTDGNRTTFKVLIAYRYVIATAGIGLAYTVIQIPFVIYHVCTGKRMIPNSCLPEFDFYGDKVIGFLLATGVGVGFGVTFELKRLFKGLDSDLDKFLQRGNIATALLFVGFITMLILSILSSITRNTRNGSFG</sequence>
<evidence type="ECO:0000256" key="8">
    <source>
        <dbReference type="RuleBase" id="RU361233"/>
    </source>
</evidence>
<comment type="subcellular location">
    <subcellularLocation>
        <location evidence="1 8">Cell membrane</location>
        <topology evidence="1 8">Multi-pass membrane protein</topology>
    </subcellularLocation>
</comment>
<feature type="transmembrane region" description="Helical" evidence="8">
    <location>
        <begin position="135"/>
        <end position="156"/>
    </location>
</feature>
<comment type="caution">
    <text evidence="8">Lacks conserved residue(s) required for the propagation of feature annotation.</text>
</comment>
<evidence type="ECO:0000313" key="11">
    <source>
        <dbReference type="Proteomes" id="UP000325577"/>
    </source>
</evidence>
<dbReference type="GO" id="GO:0005886">
    <property type="term" value="C:plasma membrane"/>
    <property type="evidence" value="ECO:0007669"/>
    <property type="project" value="UniProtKB-SubCell"/>
</dbReference>
<evidence type="ECO:0000256" key="6">
    <source>
        <dbReference type="ARBA" id="ARBA00022989"/>
    </source>
</evidence>
<gene>
    <name evidence="10" type="ORF">F0562_025375</name>
</gene>
<dbReference type="OrthoDB" id="685197at2759"/>
<keyword evidence="5 8" id="KW-0812">Transmembrane</keyword>
<feature type="transmembrane region" description="Helical" evidence="8">
    <location>
        <begin position="96"/>
        <end position="115"/>
    </location>
</feature>
<dbReference type="PANTHER" id="PTHR33573:SF17">
    <property type="entry name" value="CASP-LIKE PROTEIN 4D1"/>
    <property type="match status" value="1"/>
</dbReference>
<evidence type="ECO:0000256" key="5">
    <source>
        <dbReference type="ARBA" id="ARBA00022692"/>
    </source>
</evidence>
<keyword evidence="6 8" id="KW-1133">Transmembrane helix</keyword>
<organism evidence="10 11">
    <name type="scientific">Nyssa sinensis</name>
    <dbReference type="NCBI Taxonomy" id="561372"/>
    <lineage>
        <taxon>Eukaryota</taxon>
        <taxon>Viridiplantae</taxon>
        <taxon>Streptophyta</taxon>
        <taxon>Embryophyta</taxon>
        <taxon>Tracheophyta</taxon>
        <taxon>Spermatophyta</taxon>
        <taxon>Magnoliopsida</taxon>
        <taxon>eudicotyledons</taxon>
        <taxon>Gunneridae</taxon>
        <taxon>Pentapetalae</taxon>
        <taxon>asterids</taxon>
        <taxon>Cornales</taxon>
        <taxon>Nyssaceae</taxon>
        <taxon>Nyssa</taxon>
    </lineage>
</organism>
<evidence type="ECO:0000256" key="4">
    <source>
        <dbReference type="ARBA" id="ARBA00022475"/>
    </source>
</evidence>
<dbReference type="EMBL" id="CM018036">
    <property type="protein sequence ID" value="KAA8541412.1"/>
    <property type="molecule type" value="Genomic_DNA"/>
</dbReference>